<name>A0ABD2JR63_9BILA</name>
<proteinExistence type="predicted"/>
<dbReference type="AlphaFoldDB" id="A0ABD2JR63"/>
<evidence type="ECO:0000256" key="1">
    <source>
        <dbReference type="SAM" id="MobiDB-lite"/>
    </source>
</evidence>
<accession>A0ABD2JR63</accession>
<evidence type="ECO:0000313" key="3">
    <source>
        <dbReference type="Proteomes" id="UP001620626"/>
    </source>
</evidence>
<organism evidence="2 3">
    <name type="scientific">Heterodera trifolii</name>
    <dbReference type="NCBI Taxonomy" id="157864"/>
    <lineage>
        <taxon>Eukaryota</taxon>
        <taxon>Metazoa</taxon>
        <taxon>Ecdysozoa</taxon>
        <taxon>Nematoda</taxon>
        <taxon>Chromadorea</taxon>
        <taxon>Rhabditida</taxon>
        <taxon>Tylenchina</taxon>
        <taxon>Tylenchomorpha</taxon>
        <taxon>Tylenchoidea</taxon>
        <taxon>Heteroderidae</taxon>
        <taxon>Heteroderinae</taxon>
        <taxon>Heterodera</taxon>
    </lineage>
</organism>
<comment type="caution">
    <text evidence="2">The sequence shown here is derived from an EMBL/GenBank/DDBJ whole genome shotgun (WGS) entry which is preliminary data.</text>
</comment>
<keyword evidence="3" id="KW-1185">Reference proteome</keyword>
<dbReference type="Proteomes" id="UP001620626">
    <property type="component" value="Unassembled WGS sequence"/>
</dbReference>
<dbReference type="EMBL" id="JBICBT010000917">
    <property type="protein sequence ID" value="KAL3093078.1"/>
    <property type="molecule type" value="Genomic_DNA"/>
</dbReference>
<gene>
    <name evidence="2" type="ORF">niasHT_022528</name>
</gene>
<feature type="region of interest" description="Disordered" evidence="1">
    <location>
        <begin position="60"/>
        <end position="95"/>
    </location>
</feature>
<reference evidence="2 3" key="1">
    <citation type="submission" date="2024-10" db="EMBL/GenBank/DDBJ databases">
        <authorList>
            <person name="Kim D."/>
        </authorList>
    </citation>
    <scope>NUCLEOTIDE SEQUENCE [LARGE SCALE GENOMIC DNA]</scope>
    <source>
        <strain evidence="2">BH-2024</strain>
    </source>
</reference>
<feature type="compositionally biased region" description="Basic and acidic residues" evidence="1">
    <location>
        <begin position="65"/>
        <end position="77"/>
    </location>
</feature>
<protein>
    <submittedName>
        <fullName evidence="2">Uncharacterized protein</fullName>
    </submittedName>
</protein>
<evidence type="ECO:0000313" key="2">
    <source>
        <dbReference type="EMBL" id="KAL3093078.1"/>
    </source>
</evidence>
<sequence>MAILNLLNSLPLVLHPPSKSECSTTVHQPNTAHFRQHVSASTDNFIRALFRCTVILKSGQMSPEGRGEGRQRGEGRRGRTSRWQAKGGEDEAIIV</sequence>